<evidence type="ECO:0000313" key="6">
    <source>
        <dbReference type="EMBL" id="OBX00320.1"/>
    </source>
</evidence>
<dbReference type="PANTHER" id="PTHR43078:SF6">
    <property type="entry name" value="UDP-GLUCURONIC ACID DECARBOXYLASE 1"/>
    <property type="match status" value="1"/>
</dbReference>
<dbReference type="Gene3D" id="3.40.50.720">
    <property type="entry name" value="NAD(P)-binding Rossmann-like Domain"/>
    <property type="match status" value="1"/>
</dbReference>
<dbReference type="InterPro" id="IPR036291">
    <property type="entry name" value="NAD(P)-bd_dom_sf"/>
</dbReference>
<proteinExistence type="predicted"/>
<comment type="caution">
    <text evidence="6">The sequence shown here is derived from an EMBL/GenBank/DDBJ whole genome shotgun (WGS) entry which is preliminary data.</text>
</comment>
<keyword evidence="7" id="KW-1185">Reference proteome</keyword>
<evidence type="ECO:0000256" key="2">
    <source>
        <dbReference type="ARBA" id="ARBA00022793"/>
    </source>
</evidence>
<feature type="domain" description="NAD-dependent epimerase/dehydratase" evidence="5">
    <location>
        <begin position="30"/>
        <end position="271"/>
    </location>
</feature>
<dbReference type="Pfam" id="PF01370">
    <property type="entry name" value="Epimerase"/>
    <property type="match status" value="1"/>
</dbReference>
<name>A0AB36DVG5_9PAST</name>
<organism evidence="6 7">
    <name type="scientific">Gallibacterium genomosp. 1</name>
    <dbReference type="NCBI Taxonomy" id="155515"/>
    <lineage>
        <taxon>Bacteria</taxon>
        <taxon>Pseudomonadati</taxon>
        <taxon>Pseudomonadota</taxon>
        <taxon>Gammaproteobacteria</taxon>
        <taxon>Pasteurellales</taxon>
        <taxon>Pasteurellaceae</taxon>
        <taxon>Gallibacterium</taxon>
    </lineage>
</organism>
<dbReference type="EMBL" id="JTJQ01000024">
    <property type="protein sequence ID" value="OBX00320.1"/>
    <property type="molecule type" value="Genomic_DNA"/>
</dbReference>
<dbReference type="GO" id="GO:0070403">
    <property type="term" value="F:NAD+ binding"/>
    <property type="evidence" value="ECO:0007669"/>
    <property type="project" value="InterPro"/>
</dbReference>
<evidence type="ECO:0000256" key="3">
    <source>
        <dbReference type="ARBA" id="ARBA00023027"/>
    </source>
</evidence>
<accession>A0AB36DVG5</accession>
<dbReference type="Proteomes" id="UP000092594">
    <property type="component" value="Unassembled WGS sequence"/>
</dbReference>
<keyword evidence="3" id="KW-0520">NAD</keyword>
<comment type="cofactor">
    <cofactor evidence="1">
        <name>NAD(+)</name>
        <dbReference type="ChEBI" id="CHEBI:57540"/>
    </cofactor>
</comment>
<evidence type="ECO:0000256" key="1">
    <source>
        <dbReference type="ARBA" id="ARBA00001911"/>
    </source>
</evidence>
<dbReference type="PANTHER" id="PTHR43078">
    <property type="entry name" value="UDP-GLUCURONIC ACID DECARBOXYLASE-RELATED"/>
    <property type="match status" value="1"/>
</dbReference>
<reference evidence="6 7" key="1">
    <citation type="submission" date="2014-11" db="EMBL/GenBank/DDBJ databases">
        <title>Pan-genome of Gallibacterium spp.</title>
        <authorList>
            <person name="Kudirkiene E."/>
            <person name="Bojesen A.M."/>
        </authorList>
    </citation>
    <scope>NUCLEOTIDE SEQUENCE [LARGE SCALE GENOMIC DNA]</scope>
    <source>
        <strain evidence="6 7">Gerl. 2740/89</strain>
    </source>
</reference>
<evidence type="ECO:0000313" key="7">
    <source>
        <dbReference type="Proteomes" id="UP000092594"/>
    </source>
</evidence>
<evidence type="ECO:0000259" key="5">
    <source>
        <dbReference type="Pfam" id="PF01370"/>
    </source>
</evidence>
<keyword evidence="4" id="KW-0456">Lyase</keyword>
<dbReference type="GO" id="GO:0005737">
    <property type="term" value="C:cytoplasm"/>
    <property type="evidence" value="ECO:0007669"/>
    <property type="project" value="TreeGrafter"/>
</dbReference>
<protein>
    <recommendedName>
        <fullName evidence="5">NAD-dependent epimerase/dehydratase domain-containing protein</fullName>
    </recommendedName>
</protein>
<dbReference type="SUPFAM" id="SSF51735">
    <property type="entry name" value="NAD(P)-binding Rossmann-fold domains"/>
    <property type="match status" value="1"/>
</dbReference>
<evidence type="ECO:0000256" key="4">
    <source>
        <dbReference type="ARBA" id="ARBA00023239"/>
    </source>
</evidence>
<sequence length="351" mass="39538">MENYSQVLESDLENIVCRLDDINLLKNTSILVTGATGFLGSIFIKTILLADEKYSLGVKIVGIVRDKNKIKKVFNDKLIDKIVFFDDWNGLKDISFDFIMHAAAPTQSSYFISFPVETLDSMMIGIHQVLELAKQNNNCRVVYLSSMEQYGIPYENGAFMNEQSIGVIDHLTPRSSYSLGKRVCECYCSAYATEYDVDVKIARLSQTFGPGVSLTDNRVFMQFARSVIKNESIILHTDGSSVSNFCYITDAICGIFFILFLGKKGEAYNICNDKETRTIKEIAEMVSGKVASGKIKVEYDIPTESNYGYAPTVNMFLCSDKLKSLGWKAEVSMEKAYERLVCYLKEIESFQ</sequence>
<dbReference type="RefSeq" id="WP_065231364.1">
    <property type="nucleotide sequence ID" value="NZ_JTJP01000032.1"/>
</dbReference>
<keyword evidence="2" id="KW-0210">Decarboxylase</keyword>
<dbReference type="GO" id="GO:0048040">
    <property type="term" value="F:UDP-glucuronate decarboxylase activity"/>
    <property type="evidence" value="ECO:0007669"/>
    <property type="project" value="TreeGrafter"/>
</dbReference>
<dbReference type="AlphaFoldDB" id="A0AB36DVG5"/>
<gene>
    <name evidence="6" type="ORF">QV05_08050</name>
</gene>
<dbReference type="GO" id="GO:0042732">
    <property type="term" value="P:D-xylose metabolic process"/>
    <property type="evidence" value="ECO:0007669"/>
    <property type="project" value="InterPro"/>
</dbReference>
<dbReference type="InterPro" id="IPR044516">
    <property type="entry name" value="UXS-like"/>
</dbReference>
<dbReference type="InterPro" id="IPR001509">
    <property type="entry name" value="Epimerase_deHydtase"/>
</dbReference>